<dbReference type="InterPro" id="IPR036388">
    <property type="entry name" value="WH-like_DNA-bd_sf"/>
</dbReference>
<dbReference type="EMBL" id="OR769222">
    <property type="protein sequence ID" value="WQJ52759.1"/>
    <property type="molecule type" value="Genomic_DNA"/>
</dbReference>
<dbReference type="Pfam" id="PF04542">
    <property type="entry name" value="Sigma70_r2"/>
    <property type="match status" value="1"/>
</dbReference>
<dbReference type="Pfam" id="PF08281">
    <property type="entry name" value="Sigma70_r4_2"/>
    <property type="match status" value="1"/>
</dbReference>
<keyword evidence="5" id="KW-0804">Transcription</keyword>
<dbReference type="InterPro" id="IPR014284">
    <property type="entry name" value="RNA_pol_sigma-70_dom"/>
</dbReference>
<feature type="domain" description="RNA polymerase sigma-70 region 2" evidence="6">
    <location>
        <begin position="119"/>
        <end position="184"/>
    </location>
</feature>
<keyword evidence="9" id="KW-1185">Reference proteome</keyword>
<dbReference type="InterPro" id="IPR013249">
    <property type="entry name" value="RNA_pol_sigma70_r4_t2"/>
</dbReference>
<evidence type="ECO:0000256" key="5">
    <source>
        <dbReference type="ARBA" id="ARBA00023163"/>
    </source>
</evidence>
<evidence type="ECO:0000313" key="9">
    <source>
        <dbReference type="Proteomes" id="UP001349343"/>
    </source>
</evidence>
<dbReference type="Gene3D" id="1.10.10.10">
    <property type="entry name" value="Winged helix-like DNA-binding domain superfamily/Winged helix DNA-binding domain"/>
    <property type="match status" value="1"/>
</dbReference>
<proteinExistence type="inferred from homology"/>
<evidence type="ECO:0000256" key="1">
    <source>
        <dbReference type="ARBA" id="ARBA00010641"/>
    </source>
</evidence>
<dbReference type="InterPro" id="IPR013325">
    <property type="entry name" value="RNA_pol_sigma_r2"/>
</dbReference>
<dbReference type="SUPFAM" id="SSF88946">
    <property type="entry name" value="Sigma2 domain of RNA polymerase sigma factors"/>
    <property type="match status" value="1"/>
</dbReference>
<evidence type="ECO:0000259" key="6">
    <source>
        <dbReference type="Pfam" id="PF04542"/>
    </source>
</evidence>
<dbReference type="PANTHER" id="PTHR43133:SF8">
    <property type="entry name" value="RNA POLYMERASE SIGMA FACTOR HI_1459-RELATED"/>
    <property type="match status" value="1"/>
</dbReference>
<dbReference type="NCBIfam" id="TIGR02937">
    <property type="entry name" value="sigma70-ECF"/>
    <property type="match status" value="1"/>
</dbReference>
<keyword evidence="2" id="KW-0805">Transcription regulation</keyword>
<protein>
    <submittedName>
        <fullName evidence="8">RNA polymerase sigma factor</fullName>
    </submittedName>
</protein>
<evidence type="ECO:0000256" key="3">
    <source>
        <dbReference type="ARBA" id="ARBA00023082"/>
    </source>
</evidence>
<evidence type="ECO:0000313" key="8">
    <source>
        <dbReference type="EMBL" id="WQJ52759.1"/>
    </source>
</evidence>
<sequence length="315" mass="36483">MNTAKKYYEEDPELYEALREHGMLDDEISEETQSENIVVNDSLDVDVNLDALKLEGITEEEIDKYFDVDPACIDSSNNKLSTKEEKNARKKQRQTEADNMLVKAFVDNPTHENFNKLWERFYFGVKGHSYKFMHDWDLAADMACQTFTRAWEFRDRYDMEKAKFSTWLYTICRNLCLGELNRKKKNNIVPNDISDMFDSAMLNSSVAMSTDSTQYTMEGGSLTANSVDDLAVKMYDTSLMEIDKLGGNYTKILRMKLVDDMKIREIADELGMNESTVKNYLYKGKITVEEIMKTKHKGLYEMYLEASADEAAKMM</sequence>
<keyword evidence="4" id="KW-0238">DNA-binding</keyword>
<evidence type="ECO:0000256" key="2">
    <source>
        <dbReference type="ARBA" id="ARBA00023015"/>
    </source>
</evidence>
<dbReference type="SUPFAM" id="SSF88659">
    <property type="entry name" value="Sigma3 and sigma4 domains of RNA polymerase sigma factors"/>
    <property type="match status" value="1"/>
</dbReference>
<comment type="similarity">
    <text evidence="1">Belongs to the sigma-70 factor family. ECF subfamily.</text>
</comment>
<dbReference type="Gene3D" id="1.10.1740.10">
    <property type="match status" value="1"/>
</dbReference>
<organism evidence="8 9">
    <name type="scientific">phage Lak_Megaphage_RVC_JS4_GC31</name>
    <dbReference type="NCBI Taxonomy" id="3109228"/>
    <lineage>
        <taxon>Viruses</taxon>
        <taxon>Duplodnaviria</taxon>
        <taxon>Heunggongvirae</taxon>
        <taxon>Uroviricota</taxon>
        <taxon>Caudoviricetes</taxon>
        <taxon>Caudoviricetes code 15 clade</taxon>
    </lineage>
</organism>
<reference evidence="8 9" key="1">
    <citation type="submission" date="2023-11" db="EMBL/GenBank/DDBJ databases">
        <authorList>
            <person name="Cook R."/>
            <person name="Crisci M."/>
            <person name="Pye H."/>
            <person name="Adriaenssens E."/>
            <person name="Santini J."/>
        </authorList>
    </citation>
    <scope>NUCLEOTIDE SEQUENCE [LARGE SCALE GENOMIC DNA]</scope>
    <source>
        <strain evidence="8">Lak_Megaphage_RVC_JS4_GC31</strain>
    </source>
</reference>
<dbReference type="Proteomes" id="UP001349343">
    <property type="component" value="Segment"/>
</dbReference>
<dbReference type="PANTHER" id="PTHR43133">
    <property type="entry name" value="RNA POLYMERASE ECF-TYPE SIGMA FACTO"/>
    <property type="match status" value="1"/>
</dbReference>
<feature type="domain" description="RNA polymerase sigma factor 70 region 4 type 2" evidence="7">
    <location>
        <begin position="242"/>
        <end position="285"/>
    </location>
</feature>
<name>A0ABZ0Z3T5_9CAUD</name>
<keyword evidence="3" id="KW-0731">Sigma factor</keyword>
<evidence type="ECO:0000256" key="4">
    <source>
        <dbReference type="ARBA" id="ARBA00023125"/>
    </source>
</evidence>
<dbReference type="InterPro" id="IPR039425">
    <property type="entry name" value="RNA_pol_sigma-70-like"/>
</dbReference>
<evidence type="ECO:0000259" key="7">
    <source>
        <dbReference type="Pfam" id="PF08281"/>
    </source>
</evidence>
<dbReference type="InterPro" id="IPR013324">
    <property type="entry name" value="RNA_pol_sigma_r3/r4-like"/>
</dbReference>
<accession>A0ABZ0Z3T5</accession>
<dbReference type="InterPro" id="IPR007627">
    <property type="entry name" value="RNA_pol_sigma70_r2"/>
</dbReference>